<dbReference type="Gene3D" id="3.40.1280.10">
    <property type="match status" value="1"/>
</dbReference>
<dbReference type="InterPro" id="IPR053888">
    <property type="entry name" value="MRM3-like_sub_bind"/>
</dbReference>
<dbReference type="SUPFAM" id="SSF55315">
    <property type="entry name" value="L30e-like"/>
    <property type="match status" value="1"/>
</dbReference>
<name>A0A7M7P771_STRPU</name>
<dbReference type="InterPro" id="IPR029028">
    <property type="entry name" value="Alpha/beta_knot_MTases"/>
</dbReference>
<comment type="similarity">
    <text evidence="1">Belongs to the class IV-like SAM-binding methyltransferase superfamily. RNA methyltransferase TrmH family.</text>
</comment>
<sequence length="450" mass="49395">MAAPMRTSMASVRQLFAVISQGNSRSGFHTSCQKLLRKIRGVSGSVETQAKTNDEISNGEFPSELLRAEVNGSSSSLPPDLQGQESSQSRRFRVPPVSIDATKGDRRESWAEMSDDKDDIKGQDVPRYTKAGPDDKRLGRATMLAKSRKYREQSGKIILEGRRLITDALESGARADTIFFSQVSNIEGLPLAGSRVNLVKVAYKDISLWSDVSTPQGIVGVFQRPKYENLNLDQTSTEHLPVSLICDNIRDPGNLGTILRSAAAAACQKILVTKGCVDVWEPKVLRSGAGAHFRVPIISNIPWTSLPNYLSPNRSVHIADCNYVHNDDLQTQSSCGVSDNQSEHAHISQYDNDDDISADHSKMMDEMNATTDLRTVPYFSVNWTQGDCALVIGGETEGLSREARELCTVTDGRRIFIPMSMGVDSLNAAMATSVILFEAKRQLLMADESH</sequence>
<protein>
    <recommendedName>
        <fullName evidence="5">RNA 2-O ribose methyltransferase substrate binding domain-containing protein</fullName>
    </recommendedName>
</protein>
<evidence type="ECO:0000256" key="1">
    <source>
        <dbReference type="ARBA" id="ARBA00007228"/>
    </source>
</evidence>
<dbReference type="GO" id="GO:0032259">
    <property type="term" value="P:methylation"/>
    <property type="evidence" value="ECO:0007669"/>
    <property type="project" value="UniProtKB-KW"/>
</dbReference>
<dbReference type="OMA" id="WTVRISR"/>
<dbReference type="Pfam" id="PF00588">
    <property type="entry name" value="SpoU_methylase"/>
    <property type="match status" value="2"/>
</dbReference>
<organism evidence="6 7">
    <name type="scientific">Strongylocentrotus purpuratus</name>
    <name type="common">Purple sea urchin</name>
    <dbReference type="NCBI Taxonomy" id="7668"/>
    <lineage>
        <taxon>Eukaryota</taxon>
        <taxon>Metazoa</taxon>
        <taxon>Echinodermata</taxon>
        <taxon>Eleutherozoa</taxon>
        <taxon>Echinozoa</taxon>
        <taxon>Echinoidea</taxon>
        <taxon>Euechinoidea</taxon>
        <taxon>Echinacea</taxon>
        <taxon>Camarodonta</taxon>
        <taxon>Echinidea</taxon>
        <taxon>Strongylocentrotidae</taxon>
        <taxon>Strongylocentrotus</taxon>
    </lineage>
</organism>
<reference evidence="7" key="1">
    <citation type="submission" date="2015-02" db="EMBL/GenBank/DDBJ databases">
        <title>Genome sequencing for Strongylocentrotus purpuratus.</title>
        <authorList>
            <person name="Murali S."/>
            <person name="Liu Y."/>
            <person name="Vee V."/>
            <person name="English A."/>
            <person name="Wang M."/>
            <person name="Skinner E."/>
            <person name="Han Y."/>
            <person name="Muzny D.M."/>
            <person name="Worley K.C."/>
            <person name="Gibbs R.A."/>
        </authorList>
    </citation>
    <scope>NUCLEOTIDE SEQUENCE</scope>
</reference>
<accession>A0A7M7P771</accession>
<dbReference type="RefSeq" id="XP_030847368.1">
    <property type="nucleotide sequence ID" value="XM_030991508.1"/>
</dbReference>
<dbReference type="InterPro" id="IPR029026">
    <property type="entry name" value="tRNA_m1G_MTases_N"/>
</dbReference>
<evidence type="ECO:0000256" key="4">
    <source>
        <dbReference type="SAM" id="MobiDB-lite"/>
    </source>
</evidence>
<dbReference type="InterPro" id="IPR051259">
    <property type="entry name" value="rRNA_Methyltransferase"/>
</dbReference>
<dbReference type="OrthoDB" id="270651at2759"/>
<dbReference type="GO" id="GO:0006396">
    <property type="term" value="P:RNA processing"/>
    <property type="evidence" value="ECO:0007669"/>
    <property type="project" value="InterPro"/>
</dbReference>
<dbReference type="EnsemblMetazoa" id="XM_030991508">
    <property type="protein sequence ID" value="XP_030847368"/>
    <property type="gene ID" value="LOC577400"/>
</dbReference>
<dbReference type="Pfam" id="PF22435">
    <property type="entry name" value="MRM3-like_sub_bind"/>
    <property type="match status" value="1"/>
</dbReference>
<feature type="region of interest" description="Disordered" evidence="4">
    <location>
        <begin position="70"/>
        <end position="136"/>
    </location>
</feature>
<dbReference type="InterPro" id="IPR013123">
    <property type="entry name" value="SpoU_subst-bd"/>
</dbReference>
<keyword evidence="7" id="KW-1185">Reference proteome</keyword>
<dbReference type="InterPro" id="IPR029064">
    <property type="entry name" value="Ribosomal_eL30-like_sf"/>
</dbReference>
<dbReference type="Proteomes" id="UP000007110">
    <property type="component" value="Unassembled WGS sequence"/>
</dbReference>
<dbReference type="GO" id="GO:0008173">
    <property type="term" value="F:RNA methyltransferase activity"/>
    <property type="evidence" value="ECO:0007669"/>
    <property type="project" value="InterPro"/>
</dbReference>
<dbReference type="GO" id="GO:0003723">
    <property type="term" value="F:RNA binding"/>
    <property type="evidence" value="ECO:0007669"/>
    <property type="project" value="InterPro"/>
</dbReference>
<dbReference type="PANTHER" id="PTHR43191:SF2">
    <property type="entry name" value="RRNA METHYLTRANSFERASE 3, MITOCHONDRIAL"/>
    <property type="match status" value="1"/>
</dbReference>
<evidence type="ECO:0000256" key="3">
    <source>
        <dbReference type="ARBA" id="ARBA00022679"/>
    </source>
</evidence>
<dbReference type="PANTHER" id="PTHR43191">
    <property type="entry name" value="RRNA METHYLTRANSFERASE 3"/>
    <property type="match status" value="1"/>
</dbReference>
<dbReference type="CTD" id="55178"/>
<evidence type="ECO:0000313" key="7">
    <source>
        <dbReference type="Proteomes" id="UP000007110"/>
    </source>
</evidence>
<dbReference type="SUPFAM" id="SSF75217">
    <property type="entry name" value="alpha/beta knot"/>
    <property type="match status" value="1"/>
</dbReference>
<dbReference type="InParanoid" id="A0A7M7P771"/>
<keyword evidence="2" id="KW-0489">Methyltransferase</keyword>
<dbReference type="AlphaFoldDB" id="A0A7M7P771"/>
<dbReference type="GO" id="GO:0005737">
    <property type="term" value="C:cytoplasm"/>
    <property type="evidence" value="ECO:0007669"/>
    <property type="project" value="UniProtKB-ARBA"/>
</dbReference>
<dbReference type="KEGG" id="spu:577400"/>
<keyword evidence="3" id="KW-0808">Transferase</keyword>
<feature type="compositionally biased region" description="Polar residues" evidence="4">
    <location>
        <begin position="71"/>
        <end position="89"/>
    </location>
</feature>
<reference evidence="6" key="2">
    <citation type="submission" date="2021-01" db="UniProtKB">
        <authorList>
            <consortium name="EnsemblMetazoa"/>
        </authorList>
    </citation>
    <scope>IDENTIFICATION</scope>
</reference>
<dbReference type="FunCoup" id="A0A7M7P771">
    <property type="interactions" value="74"/>
</dbReference>
<dbReference type="Gene3D" id="3.30.1330.30">
    <property type="match status" value="1"/>
</dbReference>
<evidence type="ECO:0000256" key="2">
    <source>
        <dbReference type="ARBA" id="ARBA00022603"/>
    </source>
</evidence>
<evidence type="ECO:0000259" key="5">
    <source>
        <dbReference type="SMART" id="SM00967"/>
    </source>
</evidence>
<dbReference type="GeneID" id="577400"/>
<proteinExistence type="inferred from homology"/>
<dbReference type="InterPro" id="IPR001537">
    <property type="entry name" value="SpoU_MeTrfase"/>
</dbReference>
<evidence type="ECO:0000313" key="6">
    <source>
        <dbReference type="EnsemblMetazoa" id="XP_030847368"/>
    </source>
</evidence>
<feature type="domain" description="RNA 2-O ribose methyltransferase substrate binding" evidence="5">
    <location>
        <begin position="158"/>
        <end position="228"/>
    </location>
</feature>
<dbReference type="SMART" id="SM00967">
    <property type="entry name" value="SpoU_sub_bind"/>
    <property type="match status" value="1"/>
</dbReference>
<dbReference type="CDD" id="cd18106">
    <property type="entry name" value="SpoU-like_RNMTL1"/>
    <property type="match status" value="1"/>
</dbReference>